<gene>
    <name evidence="2" type="ORF">Gotri_006260</name>
</gene>
<keyword evidence="1" id="KW-0732">Signal</keyword>
<feature type="chain" id="PRO_5029814546" evidence="1">
    <location>
        <begin position="24"/>
        <end position="137"/>
    </location>
</feature>
<organism evidence="2 3">
    <name type="scientific">Gossypium trilobum</name>
    <dbReference type="NCBI Taxonomy" id="34281"/>
    <lineage>
        <taxon>Eukaryota</taxon>
        <taxon>Viridiplantae</taxon>
        <taxon>Streptophyta</taxon>
        <taxon>Embryophyta</taxon>
        <taxon>Tracheophyta</taxon>
        <taxon>Spermatophyta</taxon>
        <taxon>Magnoliopsida</taxon>
        <taxon>eudicotyledons</taxon>
        <taxon>Gunneridae</taxon>
        <taxon>Pentapetalae</taxon>
        <taxon>rosids</taxon>
        <taxon>malvids</taxon>
        <taxon>Malvales</taxon>
        <taxon>Malvaceae</taxon>
        <taxon>Malvoideae</taxon>
        <taxon>Gossypium</taxon>
    </lineage>
</organism>
<evidence type="ECO:0000313" key="3">
    <source>
        <dbReference type="Proteomes" id="UP000593568"/>
    </source>
</evidence>
<protein>
    <submittedName>
        <fullName evidence="2">Uncharacterized protein</fullName>
    </submittedName>
</protein>
<accession>A0A7J9EZA6</accession>
<dbReference type="EMBL" id="JABEZW010000010">
    <property type="protein sequence ID" value="MBA0778393.1"/>
    <property type="molecule type" value="Genomic_DNA"/>
</dbReference>
<reference evidence="2 3" key="1">
    <citation type="journal article" date="2019" name="Genome Biol. Evol.">
        <title>Insights into the evolution of the New World diploid cottons (Gossypium, subgenus Houzingenia) based on genome sequencing.</title>
        <authorList>
            <person name="Grover C.E."/>
            <person name="Arick M.A. 2nd"/>
            <person name="Thrash A."/>
            <person name="Conover J.L."/>
            <person name="Sanders W.S."/>
            <person name="Peterson D.G."/>
            <person name="Frelichowski J.E."/>
            <person name="Scheffler J.A."/>
            <person name="Scheffler B.E."/>
            <person name="Wendel J.F."/>
        </authorList>
    </citation>
    <scope>NUCLEOTIDE SEQUENCE [LARGE SCALE GENOMIC DNA]</scope>
    <source>
        <strain evidence="2">8</strain>
        <tissue evidence="2">Leaf</tissue>
    </source>
</reference>
<evidence type="ECO:0000256" key="1">
    <source>
        <dbReference type="SAM" id="SignalP"/>
    </source>
</evidence>
<proteinExistence type="predicted"/>
<dbReference type="AlphaFoldDB" id="A0A7J9EZA6"/>
<dbReference type="Proteomes" id="UP000593568">
    <property type="component" value="Unassembled WGS sequence"/>
</dbReference>
<comment type="caution">
    <text evidence="2">The sequence shown here is derived from an EMBL/GenBank/DDBJ whole genome shotgun (WGS) entry which is preliminary data.</text>
</comment>
<evidence type="ECO:0000313" key="2">
    <source>
        <dbReference type="EMBL" id="MBA0778393.1"/>
    </source>
</evidence>
<sequence>MSPFDLRSRPLLFLFLIFGRLIGSHPPTSTWFSIAVEMEEKPSASPWAFHSFLSKSLSPLVWSKAFLALLLHGDVNQIVLDLCDLDVDSLSKGSRSWLLLDNKHVGQEYESFIGIEVPISSPHPITTRDAYWSVELI</sequence>
<feature type="signal peptide" evidence="1">
    <location>
        <begin position="1"/>
        <end position="23"/>
    </location>
</feature>
<name>A0A7J9EZA6_9ROSI</name>
<keyword evidence="3" id="KW-1185">Reference proteome</keyword>